<keyword evidence="3" id="KW-1185">Reference proteome</keyword>
<accession>A0A3M7PYX7</accession>
<organism evidence="2 3">
    <name type="scientific">Brachionus plicatilis</name>
    <name type="common">Marine rotifer</name>
    <name type="synonym">Brachionus muelleri</name>
    <dbReference type="NCBI Taxonomy" id="10195"/>
    <lineage>
        <taxon>Eukaryota</taxon>
        <taxon>Metazoa</taxon>
        <taxon>Spiralia</taxon>
        <taxon>Gnathifera</taxon>
        <taxon>Rotifera</taxon>
        <taxon>Eurotatoria</taxon>
        <taxon>Monogononta</taxon>
        <taxon>Pseudotrocha</taxon>
        <taxon>Ploima</taxon>
        <taxon>Brachionidae</taxon>
        <taxon>Brachionus</taxon>
    </lineage>
</organism>
<dbReference type="Proteomes" id="UP000276133">
    <property type="component" value="Unassembled WGS sequence"/>
</dbReference>
<evidence type="ECO:0000313" key="3">
    <source>
        <dbReference type="Proteomes" id="UP000276133"/>
    </source>
</evidence>
<keyword evidence="1" id="KW-1133">Transmembrane helix</keyword>
<dbReference type="EMBL" id="REGN01008162">
    <property type="protein sequence ID" value="RNA04300.1"/>
    <property type="molecule type" value="Genomic_DNA"/>
</dbReference>
<reference evidence="2 3" key="1">
    <citation type="journal article" date="2018" name="Sci. Rep.">
        <title>Genomic signatures of local adaptation to the degree of environmental predictability in rotifers.</title>
        <authorList>
            <person name="Franch-Gras L."/>
            <person name="Hahn C."/>
            <person name="Garcia-Roger E.M."/>
            <person name="Carmona M.J."/>
            <person name="Serra M."/>
            <person name="Gomez A."/>
        </authorList>
    </citation>
    <scope>NUCLEOTIDE SEQUENCE [LARGE SCALE GENOMIC DNA]</scope>
    <source>
        <strain evidence="2">HYR1</strain>
    </source>
</reference>
<feature type="transmembrane region" description="Helical" evidence="1">
    <location>
        <begin position="278"/>
        <end position="295"/>
    </location>
</feature>
<protein>
    <submittedName>
        <fullName evidence="2">Uncharacterized protein</fullName>
    </submittedName>
</protein>
<evidence type="ECO:0000256" key="1">
    <source>
        <dbReference type="SAM" id="Phobius"/>
    </source>
</evidence>
<proteinExistence type="predicted"/>
<gene>
    <name evidence="2" type="ORF">BpHYR1_021403</name>
</gene>
<dbReference type="AlphaFoldDB" id="A0A3M7PYX7"/>
<name>A0A3M7PYX7_BRAPC</name>
<sequence length="296" mass="34506">MENLIRDIDQYLVQDIQSIADTKLCVSRLKSDFMAFKSGVNSLNGDYRSLRQAHETTLDNHASRLRPIIENIAATKDQISQTQLNINNIQNLINSEKCCCENCIRSIIQTICDNVNEVFEEIRQQIIHTNAESDSSIETDQNLLIQYRCINEHLQAIVTLCDTGLPDLPEEINLEPLKNHLLNLNERVLERNNSFLESVRRYKNRKRSEHANEIDLLSNLPPNFRNANEKVNDFVRFLNNVKNRILDFERRNGNILNVLNHWNGQLRMPLPITEKNDFLLIIGVFLFFILDYLFIK</sequence>
<keyword evidence="1" id="KW-0812">Transmembrane</keyword>
<keyword evidence="1" id="KW-0472">Membrane</keyword>
<evidence type="ECO:0000313" key="2">
    <source>
        <dbReference type="EMBL" id="RNA04300.1"/>
    </source>
</evidence>
<comment type="caution">
    <text evidence="2">The sequence shown here is derived from an EMBL/GenBank/DDBJ whole genome shotgun (WGS) entry which is preliminary data.</text>
</comment>